<organism evidence="1 2">
    <name type="scientific">Brassica carinata</name>
    <name type="common">Ethiopian mustard</name>
    <name type="synonym">Abyssinian cabbage</name>
    <dbReference type="NCBI Taxonomy" id="52824"/>
    <lineage>
        <taxon>Eukaryota</taxon>
        <taxon>Viridiplantae</taxon>
        <taxon>Streptophyta</taxon>
        <taxon>Embryophyta</taxon>
        <taxon>Tracheophyta</taxon>
        <taxon>Spermatophyta</taxon>
        <taxon>Magnoliopsida</taxon>
        <taxon>eudicotyledons</taxon>
        <taxon>Gunneridae</taxon>
        <taxon>Pentapetalae</taxon>
        <taxon>rosids</taxon>
        <taxon>malvids</taxon>
        <taxon>Brassicales</taxon>
        <taxon>Brassicaceae</taxon>
        <taxon>Brassiceae</taxon>
        <taxon>Brassica</taxon>
    </lineage>
</organism>
<evidence type="ECO:0000313" key="1">
    <source>
        <dbReference type="EMBL" id="KAG2324385.1"/>
    </source>
</evidence>
<proteinExistence type="predicted"/>
<evidence type="ECO:0000313" key="2">
    <source>
        <dbReference type="Proteomes" id="UP000886595"/>
    </source>
</evidence>
<keyword evidence="2" id="KW-1185">Reference proteome</keyword>
<sequence>MSSPTLVRSSLPIVFVFSAKHIGGCDTKRNYTNLSAHLMEIHRSLSKQFGLVVSVFAGVMENNKQGKLVPLLTEAGAIANNSSQL</sequence>
<accession>A0A8X8B6P1</accession>
<dbReference type="Proteomes" id="UP000886595">
    <property type="component" value="Unassembled WGS sequence"/>
</dbReference>
<gene>
    <name evidence="1" type="ORF">Bca52824_007113</name>
</gene>
<comment type="caution">
    <text evidence="1">The sequence shown here is derived from an EMBL/GenBank/DDBJ whole genome shotgun (WGS) entry which is preliminary data.</text>
</comment>
<name>A0A8X8B6P1_BRACI</name>
<dbReference type="OrthoDB" id="418495at2759"/>
<protein>
    <submittedName>
        <fullName evidence="1">Uncharacterized protein</fullName>
    </submittedName>
</protein>
<dbReference type="EMBL" id="JAAMPC010000002">
    <property type="protein sequence ID" value="KAG2324385.1"/>
    <property type="molecule type" value="Genomic_DNA"/>
</dbReference>
<reference evidence="1 2" key="1">
    <citation type="submission" date="2020-02" db="EMBL/GenBank/DDBJ databases">
        <authorList>
            <person name="Ma Q."/>
            <person name="Huang Y."/>
            <person name="Song X."/>
            <person name="Pei D."/>
        </authorList>
    </citation>
    <scope>NUCLEOTIDE SEQUENCE [LARGE SCALE GENOMIC DNA]</scope>
    <source>
        <strain evidence="1">Sxm20200214</strain>
        <tissue evidence="1">Leaf</tissue>
    </source>
</reference>
<dbReference type="AlphaFoldDB" id="A0A8X8B6P1"/>